<feature type="non-terminal residue" evidence="1">
    <location>
        <position position="1"/>
    </location>
</feature>
<dbReference type="PANTHER" id="PTHR24128:SF24">
    <property type="entry name" value="ANKYRIN REPEAT PROTEIN"/>
    <property type="match status" value="1"/>
</dbReference>
<dbReference type="InterPro" id="IPR036770">
    <property type="entry name" value="Ankyrin_rpt-contain_sf"/>
</dbReference>
<dbReference type="PANTHER" id="PTHR24128">
    <property type="entry name" value="HOMEOBOX PROTEIN WARIAI"/>
    <property type="match status" value="1"/>
</dbReference>
<evidence type="ECO:0008006" key="3">
    <source>
        <dbReference type="Google" id="ProtNLM"/>
    </source>
</evidence>
<dbReference type="EMBL" id="JAZDWU010000006">
    <property type="protein sequence ID" value="KAK9999782.1"/>
    <property type="molecule type" value="Genomic_DNA"/>
</dbReference>
<dbReference type="SUPFAM" id="SSF48403">
    <property type="entry name" value="Ankyrin repeat"/>
    <property type="match status" value="1"/>
</dbReference>
<reference evidence="1 2" key="1">
    <citation type="submission" date="2024-01" db="EMBL/GenBank/DDBJ databases">
        <title>A telomere-to-telomere, gap-free genome of sweet tea (Lithocarpus litseifolius).</title>
        <authorList>
            <person name="Zhou J."/>
        </authorList>
    </citation>
    <scope>NUCLEOTIDE SEQUENCE [LARGE SCALE GENOMIC DNA]</scope>
    <source>
        <strain evidence="1">Zhou-2022a</strain>
        <tissue evidence="1">Leaf</tissue>
    </source>
</reference>
<organism evidence="1 2">
    <name type="scientific">Lithocarpus litseifolius</name>
    <dbReference type="NCBI Taxonomy" id="425828"/>
    <lineage>
        <taxon>Eukaryota</taxon>
        <taxon>Viridiplantae</taxon>
        <taxon>Streptophyta</taxon>
        <taxon>Embryophyta</taxon>
        <taxon>Tracheophyta</taxon>
        <taxon>Spermatophyta</taxon>
        <taxon>Magnoliopsida</taxon>
        <taxon>eudicotyledons</taxon>
        <taxon>Gunneridae</taxon>
        <taxon>Pentapetalae</taxon>
        <taxon>rosids</taxon>
        <taxon>fabids</taxon>
        <taxon>Fagales</taxon>
        <taxon>Fagaceae</taxon>
        <taxon>Lithocarpus</taxon>
    </lineage>
</organism>
<name>A0AAW2CQV9_9ROSI</name>
<dbReference type="AlphaFoldDB" id="A0AAW2CQV9"/>
<evidence type="ECO:0000313" key="1">
    <source>
        <dbReference type="EMBL" id="KAK9999782.1"/>
    </source>
</evidence>
<evidence type="ECO:0000313" key="2">
    <source>
        <dbReference type="Proteomes" id="UP001459277"/>
    </source>
</evidence>
<keyword evidence="2" id="KW-1185">Reference proteome</keyword>
<comment type="caution">
    <text evidence="1">The sequence shown here is derived from an EMBL/GenBank/DDBJ whole genome shotgun (WGS) entry which is preliminary data.</text>
</comment>
<protein>
    <recommendedName>
        <fullName evidence="3">Ankyrin repeat domain-containing protein</fullName>
    </recommendedName>
</protein>
<accession>A0AAW2CQV9</accession>
<sequence length="296" mass="33001">GGTSFKINEKNLEDKTALDILEGQQTRVDISYLARNTLSAPSIMGERIESLNRVARDGDIEAFYSLIREDVKILEDIDALPFVDTPLHITASAEPYGPLRIKFAMEMMRLKPSFARKPNPNGYCPIHLALQKGHTQMEGRTPLHDVAAAATEQQLGLLDKFLLDCPNSIEDVTIQNQTALHIALENKNLEAFNRLVIWLRKNNAENAREILNRQDEEGNTVLHAVSHLLALGRRFVHINETNLEGKTALDILEGQRRKGVDNSEMKIKLVRAGALTASSLPPDTSSCAHCLRLPEI</sequence>
<gene>
    <name evidence="1" type="ORF">SO802_019385</name>
</gene>
<proteinExistence type="predicted"/>
<dbReference type="Gene3D" id="1.25.40.20">
    <property type="entry name" value="Ankyrin repeat-containing domain"/>
    <property type="match status" value="1"/>
</dbReference>
<dbReference type="Proteomes" id="UP001459277">
    <property type="component" value="Unassembled WGS sequence"/>
</dbReference>